<keyword evidence="2" id="KW-1185">Reference proteome</keyword>
<evidence type="ECO:0000313" key="1">
    <source>
        <dbReference type="EMBL" id="TWI10632.1"/>
    </source>
</evidence>
<proteinExistence type="predicted"/>
<gene>
    <name evidence="1" type="ORF">IP93_01722</name>
</gene>
<name>A0A562LSQ2_9GAMM</name>
<dbReference type="Proteomes" id="UP000316471">
    <property type="component" value="Unassembled WGS sequence"/>
</dbReference>
<comment type="caution">
    <text evidence="1">The sequence shown here is derived from an EMBL/GenBank/DDBJ whole genome shotgun (WGS) entry which is preliminary data.</text>
</comment>
<sequence length="382" mass="41336">MQRGVGLGVCHLATIPPRIVGPHRATHPLLLLELGVVQVQHAVPGVVGFELQHRHDAITRGIAGLHPALGTLQRDRVVRLGALRRAPQRGIGPPPGLVVLFLERRVESRNADRHAEGVVGELVDVRRGRAVARFVAAVGQVAQRVVLALATEDDALLAKIKRPDRLHVHRAGQTLAHQRRIRRLVHGHAVDQFRRVLVELDATAVAGAGLFAPVEQRPRELLGHAADMDDLATSFLALHGQARQARNRVGDADVGQLAQVLGRDCFDDRSRLDLGLDGRDDGRTDARDLDGLDRGIGLLGLGCRLLLGRLRFLGVQLRAGDQGKAARGGQHMTLRTVVLHARGWAARSGFAVHQVPSQGNLTALSYRGLIGLSMNFWSGPDP</sequence>
<dbReference type="EMBL" id="VLKP01000006">
    <property type="protein sequence ID" value="TWI10632.1"/>
    <property type="molecule type" value="Genomic_DNA"/>
</dbReference>
<evidence type="ECO:0000313" key="2">
    <source>
        <dbReference type="Proteomes" id="UP000316471"/>
    </source>
</evidence>
<protein>
    <submittedName>
        <fullName evidence="1">Uncharacterized protein</fullName>
    </submittedName>
</protein>
<organism evidence="1 2">
    <name type="scientific">Aerolutibacter ruishenii</name>
    <dbReference type="NCBI Taxonomy" id="686800"/>
    <lineage>
        <taxon>Bacteria</taxon>
        <taxon>Pseudomonadati</taxon>
        <taxon>Pseudomonadota</taxon>
        <taxon>Gammaproteobacteria</taxon>
        <taxon>Lysobacterales</taxon>
        <taxon>Lysobacteraceae</taxon>
        <taxon>Aerolutibacter</taxon>
    </lineage>
</organism>
<dbReference type="AlphaFoldDB" id="A0A562LSQ2"/>
<accession>A0A562LSQ2</accession>
<reference evidence="1 2" key="1">
    <citation type="journal article" date="2015" name="Stand. Genomic Sci.">
        <title>Genomic Encyclopedia of Bacterial and Archaeal Type Strains, Phase III: the genomes of soil and plant-associated and newly described type strains.</title>
        <authorList>
            <person name="Whitman W.B."/>
            <person name="Woyke T."/>
            <person name="Klenk H.P."/>
            <person name="Zhou Y."/>
            <person name="Lilburn T.G."/>
            <person name="Beck B.J."/>
            <person name="De Vos P."/>
            <person name="Vandamme P."/>
            <person name="Eisen J.A."/>
            <person name="Garrity G."/>
            <person name="Hugenholtz P."/>
            <person name="Kyrpides N.C."/>
        </authorList>
    </citation>
    <scope>NUCLEOTIDE SEQUENCE [LARGE SCALE GENOMIC DNA]</scope>
    <source>
        <strain evidence="1 2">CGMCC 1.10136</strain>
    </source>
</reference>